<reference evidence="3" key="1">
    <citation type="submission" date="2022-07" db="EMBL/GenBank/DDBJ databases">
        <authorList>
            <person name="Macas J."/>
            <person name="Novak P."/>
            <person name="Neumann P."/>
        </authorList>
    </citation>
    <scope>NUCLEOTIDE SEQUENCE</scope>
</reference>
<dbReference type="Proteomes" id="UP001152484">
    <property type="component" value="Unassembled WGS sequence"/>
</dbReference>
<keyword evidence="2" id="KW-0012">Acyltransferase</keyword>
<evidence type="ECO:0000256" key="2">
    <source>
        <dbReference type="ARBA" id="ARBA00023315"/>
    </source>
</evidence>
<dbReference type="Pfam" id="PF02458">
    <property type="entry name" value="Transferase"/>
    <property type="match status" value="1"/>
</dbReference>
<dbReference type="EMBL" id="CAMAPE010000035">
    <property type="protein sequence ID" value="CAH9096168.1"/>
    <property type="molecule type" value="Genomic_DNA"/>
</dbReference>
<dbReference type="OrthoDB" id="1862401at2759"/>
<dbReference type="InterPro" id="IPR051504">
    <property type="entry name" value="Plant_metabolite_acyltrans"/>
</dbReference>
<protein>
    <submittedName>
        <fullName evidence="3">Uncharacterized protein</fullName>
    </submittedName>
</protein>
<organism evidence="3 4">
    <name type="scientific">Cuscuta europaea</name>
    <name type="common">European dodder</name>
    <dbReference type="NCBI Taxonomy" id="41803"/>
    <lineage>
        <taxon>Eukaryota</taxon>
        <taxon>Viridiplantae</taxon>
        <taxon>Streptophyta</taxon>
        <taxon>Embryophyta</taxon>
        <taxon>Tracheophyta</taxon>
        <taxon>Spermatophyta</taxon>
        <taxon>Magnoliopsida</taxon>
        <taxon>eudicotyledons</taxon>
        <taxon>Gunneridae</taxon>
        <taxon>Pentapetalae</taxon>
        <taxon>asterids</taxon>
        <taxon>lamiids</taxon>
        <taxon>Solanales</taxon>
        <taxon>Convolvulaceae</taxon>
        <taxon>Cuscuteae</taxon>
        <taxon>Cuscuta</taxon>
        <taxon>Cuscuta subgen. Cuscuta</taxon>
    </lineage>
</organism>
<dbReference type="InterPro" id="IPR023213">
    <property type="entry name" value="CAT-like_dom_sf"/>
</dbReference>
<name>A0A9P0ZDD6_CUSEU</name>
<dbReference type="AlphaFoldDB" id="A0A9P0ZDD6"/>
<sequence length="472" mass="52958">MALSQSVIVLDQIPVSPPPEKIAGTSLPLTFFDVEWLPCPPMTRLIFYHHPMGRTEFLDSLIPHMKNSLSQSLQQYSPLAGRLVVSPDKTNIPEVCYTKGDTVPLVIAEFDSRNPIHFNHFVSNDARSSMLFNQLTSRLLPTSRASDGSLAIPLLALQITLFPDVRICIGVTKHHAVCDGSSIFGFMKAWAFFSNRPKDDAPPQFVPDYERTFFKDHKELTTIYWDYVKNVNFEETHNAHRLPRTTDKVRSTFVVTRDDIQRLKNHILKRGRDSLHVSTFTVTCSYTWSCLVRSRRQTYKEDENDGELEEMENFLCAADCRGRLDPPLPKNYFGNCVVPCLASIREKDLIGDEGVRKAAEGIGESIRSLLYNTEKEGVLKGARDRPAVISKFNFGRTLSVAGSPKFDYYGLDFGWGKPKRHEFTSTDLSGAISLGAAKDHEGGGLEVGVVLPVTQMHCFTNIFYEGLKALGG</sequence>
<comment type="caution">
    <text evidence="3">The sequence shown here is derived from an EMBL/GenBank/DDBJ whole genome shotgun (WGS) entry which is preliminary data.</text>
</comment>
<dbReference type="Gene3D" id="3.30.559.10">
    <property type="entry name" value="Chloramphenicol acetyltransferase-like domain"/>
    <property type="match status" value="2"/>
</dbReference>
<evidence type="ECO:0000313" key="3">
    <source>
        <dbReference type="EMBL" id="CAH9096168.1"/>
    </source>
</evidence>
<keyword evidence="4" id="KW-1185">Reference proteome</keyword>
<dbReference type="GO" id="GO:0016747">
    <property type="term" value="F:acyltransferase activity, transferring groups other than amino-acyl groups"/>
    <property type="evidence" value="ECO:0007669"/>
    <property type="project" value="UniProtKB-ARBA"/>
</dbReference>
<gene>
    <name evidence="3" type="ORF">CEURO_LOCUS13303</name>
</gene>
<accession>A0A9P0ZDD6</accession>
<proteinExistence type="predicted"/>
<dbReference type="PANTHER" id="PTHR31625">
    <property type="match status" value="1"/>
</dbReference>
<keyword evidence="1" id="KW-0808">Transferase</keyword>
<evidence type="ECO:0000256" key="1">
    <source>
        <dbReference type="ARBA" id="ARBA00022679"/>
    </source>
</evidence>
<evidence type="ECO:0000313" key="4">
    <source>
        <dbReference type="Proteomes" id="UP001152484"/>
    </source>
</evidence>